<protein>
    <submittedName>
        <fullName evidence="2">Lysophospholipase L1</fullName>
    </submittedName>
</protein>
<evidence type="ECO:0000313" key="3">
    <source>
        <dbReference type="Proteomes" id="UP000184471"/>
    </source>
</evidence>
<name>A0A1M5DFH4_9ACTN</name>
<dbReference type="RefSeq" id="WP_073418208.1">
    <property type="nucleotide sequence ID" value="NZ_FQVX01000001.1"/>
</dbReference>
<dbReference type="Gene3D" id="3.40.50.1110">
    <property type="entry name" value="SGNH hydrolase"/>
    <property type="match status" value="1"/>
</dbReference>
<keyword evidence="3" id="KW-1185">Reference proteome</keyword>
<dbReference type="Proteomes" id="UP000184471">
    <property type="component" value="Unassembled WGS sequence"/>
</dbReference>
<evidence type="ECO:0000259" key="1">
    <source>
        <dbReference type="Pfam" id="PF13472"/>
    </source>
</evidence>
<dbReference type="Pfam" id="PF13472">
    <property type="entry name" value="Lipase_GDSL_2"/>
    <property type="match status" value="1"/>
</dbReference>
<reference evidence="2 3" key="1">
    <citation type="submission" date="2016-11" db="EMBL/GenBank/DDBJ databases">
        <authorList>
            <person name="Jaros S."/>
            <person name="Januszkiewicz K."/>
            <person name="Wedrychowicz H."/>
        </authorList>
    </citation>
    <scope>NUCLEOTIDE SEQUENCE [LARGE SCALE GENOMIC DNA]</scope>
    <source>
        <strain evidence="2 3">DSM 45408</strain>
    </source>
</reference>
<proteinExistence type="predicted"/>
<dbReference type="InterPro" id="IPR036514">
    <property type="entry name" value="SGNH_hydro_sf"/>
</dbReference>
<organism evidence="2 3">
    <name type="scientific">Geodermatophilus nigrescens</name>
    <dbReference type="NCBI Taxonomy" id="1070870"/>
    <lineage>
        <taxon>Bacteria</taxon>
        <taxon>Bacillati</taxon>
        <taxon>Actinomycetota</taxon>
        <taxon>Actinomycetes</taxon>
        <taxon>Geodermatophilales</taxon>
        <taxon>Geodermatophilaceae</taxon>
        <taxon>Geodermatophilus</taxon>
    </lineage>
</organism>
<accession>A0A1M5DFH4</accession>
<dbReference type="EMBL" id="FQVX01000001">
    <property type="protein sequence ID" value="SHF65641.1"/>
    <property type="molecule type" value="Genomic_DNA"/>
</dbReference>
<dbReference type="InterPro" id="IPR013830">
    <property type="entry name" value="SGNH_hydro"/>
</dbReference>
<dbReference type="AlphaFoldDB" id="A0A1M5DFH4"/>
<evidence type="ECO:0000313" key="2">
    <source>
        <dbReference type="EMBL" id="SHF65641.1"/>
    </source>
</evidence>
<feature type="domain" description="SGNH hydrolase-type esterase" evidence="1">
    <location>
        <begin position="52"/>
        <end position="222"/>
    </location>
</feature>
<dbReference type="SUPFAM" id="SSF52266">
    <property type="entry name" value="SGNH hydrolase"/>
    <property type="match status" value="1"/>
</dbReference>
<dbReference type="STRING" id="1070870.SAMN05444351_0356"/>
<dbReference type="OrthoDB" id="9804395at2"/>
<dbReference type="CDD" id="cd01836">
    <property type="entry name" value="FeeA_FeeB_like"/>
    <property type="match status" value="1"/>
</dbReference>
<sequence>MRGTALALAPLLLAQGAGVRRRTPVLPEAAGPRAGSVPGSVPGEGPPLTAAVLGESTAAGVGVARQEDALAGRFAAALAAASGREVRWRLSARTGTTAAQATPRLVPGLAGPPADVVLVALGVNDTLRLRSPAAWLRDVTALLDALAPLTAPGGVTVLAGLPDLGRFPTLPQPLRGVLARQARDLDAALAGLSRPGVRHAPAPPLDGPGLFADDGFHPGAAACRLWADALARVALAAPS</sequence>
<gene>
    <name evidence="2" type="ORF">SAMN05444351_0356</name>
</gene>